<feature type="binding site" evidence="12">
    <location>
        <position position="473"/>
    </location>
    <ligand>
        <name>substrate</name>
    </ligand>
</feature>
<feature type="site" description="Important for catalytic activity" evidence="15">
    <location>
        <position position="260"/>
    </location>
</feature>
<dbReference type="EMBL" id="QOPE01000006">
    <property type="protein sequence ID" value="RCL42136.1"/>
    <property type="molecule type" value="Genomic_DNA"/>
</dbReference>
<evidence type="ECO:0000259" key="16">
    <source>
        <dbReference type="SMART" id="SM00861"/>
    </source>
</evidence>
<dbReference type="FunFam" id="3.40.50.970:FF:000004">
    <property type="entry name" value="Transketolase"/>
    <property type="match status" value="1"/>
</dbReference>
<dbReference type="InterPro" id="IPR049557">
    <property type="entry name" value="Transketolase_CS"/>
</dbReference>
<dbReference type="Gene3D" id="3.40.50.920">
    <property type="match status" value="1"/>
</dbReference>
<dbReference type="InterPro" id="IPR055152">
    <property type="entry name" value="Transketolase-like_C_2"/>
</dbReference>
<dbReference type="Pfam" id="PF02779">
    <property type="entry name" value="Transket_pyr"/>
    <property type="match status" value="1"/>
</dbReference>
<evidence type="ECO:0000256" key="6">
    <source>
        <dbReference type="ARBA" id="ARBA00022723"/>
    </source>
</evidence>
<feature type="binding site" evidence="12">
    <location>
        <position position="384"/>
    </location>
    <ligand>
        <name>substrate</name>
    </ligand>
</feature>
<evidence type="ECO:0000256" key="12">
    <source>
        <dbReference type="PIRSR" id="PIRSR605478-2"/>
    </source>
</evidence>
<dbReference type="PANTHER" id="PTHR43522:SF2">
    <property type="entry name" value="TRANSKETOLASE 1-RELATED"/>
    <property type="match status" value="1"/>
</dbReference>
<feature type="binding site" evidence="14">
    <location>
        <position position="155"/>
    </location>
    <ligand>
        <name>Mg(2+)</name>
        <dbReference type="ChEBI" id="CHEBI:18420"/>
    </ligand>
</feature>
<keyword evidence="5 17" id="KW-0808">Transferase</keyword>
<comment type="catalytic activity">
    <reaction evidence="9">
        <text>D-sedoheptulose 7-phosphate + D-glyceraldehyde 3-phosphate = aldehydo-D-ribose 5-phosphate + D-xylulose 5-phosphate</text>
        <dbReference type="Rhea" id="RHEA:10508"/>
        <dbReference type="ChEBI" id="CHEBI:57483"/>
        <dbReference type="ChEBI" id="CHEBI:57737"/>
        <dbReference type="ChEBI" id="CHEBI:58273"/>
        <dbReference type="ChEBI" id="CHEBI:59776"/>
        <dbReference type="EC" id="2.2.1.1"/>
    </reaction>
</comment>
<evidence type="ECO:0000256" key="4">
    <source>
        <dbReference type="ARBA" id="ARBA00013152"/>
    </source>
</evidence>
<name>A0A368BZJ0_9GAMM</name>
<feature type="binding site" evidence="13">
    <location>
        <position position="156"/>
    </location>
    <ligand>
        <name>thiamine diphosphate</name>
        <dbReference type="ChEBI" id="CHEBI:58937"/>
    </ligand>
</feature>
<feature type="site" description="Important for catalytic activity" evidence="15">
    <location>
        <position position="26"/>
    </location>
</feature>
<feature type="binding site" evidence="13">
    <location>
        <position position="185"/>
    </location>
    <ligand>
        <name>thiamine diphosphate</name>
        <dbReference type="ChEBI" id="CHEBI:58937"/>
    </ligand>
</feature>
<evidence type="ECO:0000313" key="17">
    <source>
        <dbReference type="EMBL" id="RCL42136.1"/>
    </source>
</evidence>
<dbReference type="Gene3D" id="3.40.50.970">
    <property type="match status" value="2"/>
</dbReference>
<dbReference type="InterPro" id="IPR029061">
    <property type="entry name" value="THDP-binding"/>
</dbReference>
<dbReference type="NCBIfam" id="TIGR00232">
    <property type="entry name" value="tktlase_bact"/>
    <property type="match status" value="1"/>
</dbReference>
<keyword evidence="6 14" id="KW-0479">Metal-binding</keyword>
<feature type="active site" description="Proton donor" evidence="11">
    <location>
        <position position="411"/>
    </location>
</feature>
<gene>
    <name evidence="17" type="primary">tkt</name>
    <name evidence="17" type="ORF">DBW96_01265</name>
</gene>
<feature type="binding site" evidence="12">
    <location>
        <position position="26"/>
    </location>
    <ligand>
        <name>substrate</name>
    </ligand>
</feature>
<evidence type="ECO:0000256" key="15">
    <source>
        <dbReference type="PIRSR" id="PIRSR605478-5"/>
    </source>
</evidence>
<feature type="binding site" evidence="12">
    <location>
        <position position="260"/>
    </location>
    <ligand>
        <name>substrate</name>
    </ligand>
</feature>
<organism evidence="17 18">
    <name type="scientific">SAR86 cluster bacterium</name>
    <dbReference type="NCBI Taxonomy" id="2030880"/>
    <lineage>
        <taxon>Bacteria</taxon>
        <taxon>Pseudomonadati</taxon>
        <taxon>Pseudomonadota</taxon>
        <taxon>Gammaproteobacteria</taxon>
        <taxon>SAR86 cluster</taxon>
    </lineage>
</organism>
<dbReference type="PANTHER" id="PTHR43522">
    <property type="entry name" value="TRANSKETOLASE"/>
    <property type="match status" value="1"/>
</dbReference>
<dbReference type="InterPro" id="IPR033247">
    <property type="entry name" value="Transketolase_fam"/>
</dbReference>
<feature type="binding site" evidence="13">
    <location>
        <position position="260"/>
    </location>
    <ligand>
        <name>thiamine diphosphate</name>
        <dbReference type="ChEBI" id="CHEBI:58937"/>
    </ligand>
</feature>
<dbReference type="InterPro" id="IPR005478">
    <property type="entry name" value="Transketolase_bac-like"/>
</dbReference>
<dbReference type="AlphaFoldDB" id="A0A368BZJ0"/>
<evidence type="ECO:0000256" key="2">
    <source>
        <dbReference type="ARBA" id="ARBA00001941"/>
    </source>
</evidence>
<dbReference type="GO" id="GO:0046872">
    <property type="term" value="F:metal ion binding"/>
    <property type="evidence" value="ECO:0007669"/>
    <property type="project" value="UniProtKB-KW"/>
</dbReference>
<evidence type="ECO:0000313" key="18">
    <source>
        <dbReference type="Proteomes" id="UP000253307"/>
    </source>
</evidence>
<evidence type="ECO:0000256" key="5">
    <source>
        <dbReference type="ARBA" id="ARBA00022679"/>
    </source>
</evidence>
<evidence type="ECO:0000256" key="7">
    <source>
        <dbReference type="ARBA" id="ARBA00022842"/>
    </source>
</evidence>
<evidence type="ECO:0000256" key="11">
    <source>
        <dbReference type="PIRSR" id="PIRSR605478-1"/>
    </source>
</evidence>
<dbReference type="GO" id="GO:0005829">
    <property type="term" value="C:cytosol"/>
    <property type="evidence" value="ECO:0007669"/>
    <property type="project" value="TreeGrafter"/>
</dbReference>
<protein>
    <recommendedName>
        <fullName evidence="4 10">Transketolase</fullName>
        <ecNumber evidence="4 10">2.2.1.1</ecNumber>
    </recommendedName>
</protein>
<dbReference type="GO" id="GO:0006098">
    <property type="term" value="P:pentose-phosphate shunt"/>
    <property type="evidence" value="ECO:0007669"/>
    <property type="project" value="TreeGrafter"/>
</dbReference>
<evidence type="ECO:0000256" key="8">
    <source>
        <dbReference type="ARBA" id="ARBA00023052"/>
    </source>
</evidence>
<feature type="binding site" evidence="12">
    <location>
        <position position="469"/>
    </location>
    <ligand>
        <name>substrate</name>
    </ligand>
</feature>
<feature type="binding site" evidence="12">
    <location>
        <position position="357"/>
    </location>
    <ligand>
        <name>substrate</name>
    </ligand>
</feature>
<dbReference type="Proteomes" id="UP000253307">
    <property type="component" value="Unassembled WGS sequence"/>
</dbReference>
<dbReference type="EC" id="2.2.1.1" evidence="4 10"/>
<feature type="binding site" evidence="13">
    <location>
        <position position="437"/>
    </location>
    <ligand>
        <name>thiamine diphosphate</name>
        <dbReference type="ChEBI" id="CHEBI:58937"/>
    </ligand>
</feature>
<feature type="binding site" evidence="12">
    <location>
        <position position="461"/>
    </location>
    <ligand>
        <name>substrate</name>
    </ligand>
</feature>
<dbReference type="GO" id="GO:0004802">
    <property type="term" value="F:transketolase activity"/>
    <property type="evidence" value="ECO:0007669"/>
    <property type="project" value="UniProtKB-UniRule"/>
</dbReference>
<comment type="similarity">
    <text evidence="3">Belongs to the transketolase family.</text>
</comment>
<dbReference type="Pfam" id="PF22613">
    <property type="entry name" value="Transketolase_C_1"/>
    <property type="match status" value="1"/>
</dbReference>
<evidence type="ECO:0000256" key="13">
    <source>
        <dbReference type="PIRSR" id="PIRSR605478-3"/>
    </source>
</evidence>
<evidence type="ECO:0000256" key="1">
    <source>
        <dbReference type="ARBA" id="ARBA00001913"/>
    </source>
</evidence>
<dbReference type="InterPro" id="IPR009014">
    <property type="entry name" value="Transketo_C/PFOR_II"/>
</dbReference>
<evidence type="ECO:0000256" key="10">
    <source>
        <dbReference type="NCBIfam" id="TIGR00232"/>
    </source>
</evidence>
<sequence length="661" mass="72798">MSNLPQVSNAIRFLSVDAVQLANSGHPGMPMGMSDIAVVLWKNHLKHNPENPKWFNRDRFVLSNGHGSMLLYSLLHLSGYPISIDDIKEFRKLGSKTPGHPEYDIEIGIETTTGPLGQGLSNGVGMALAEKHLASKFNKENQKVIDHYTYVFLGDGCLMEGISHEACSFAGTHNLGKLICLYDDNGISIDGEVSSWFSDDTQKRFESYNWQVIKVDGHNLKEIDQAISTAKENADQPTLICCKTKIGFGSPNKEGTSGVHGAALGDDEVKLTREKLGWEYPPFTIPREVYEVFDAKATGKAYEDNWNNLLKNYQAEYPEDHSELLRTSSNNLPDNFEDKFNEFLSSCIEESSKLATRKASQNCLEFFCAQLPEMIGGSADLTGSNNTLSVSNTELLPSSPEGTHVYYGVREFGMTGITNGMILHGGIKPYSGTFLVFMDYARNAVRLSALMKIPNIFVYTHDSIGLGEDGPTHQPIEHLVTLRATPNLNNWRPADLTETAVAWHNAVSSKTAPTSLILTRQGLPSIVDNKDTAELIKHGGYALKFNKNSEVNLVASGSEVHLIMDAANDLEAENILCNIASIPCLDIFKAQSDEYKNQVIDPIKPTLFVEALHPDSWLTIAKPEDAVIGINTFGESAPGDELMKEFGFTVENIISSVKKLI</sequence>
<dbReference type="SMART" id="SM00861">
    <property type="entry name" value="Transket_pyr"/>
    <property type="match status" value="1"/>
</dbReference>
<evidence type="ECO:0000256" key="9">
    <source>
        <dbReference type="ARBA" id="ARBA00049473"/>
    </source>
</evidence>
<feature type="binding site" evidence="13">
    <location>
        <begin position="114"/>
        <end position="116"/>
    </location>
    <ligand>
        <name>thiamine diphosphate</name>
        <dbReference type="ChEBI" id="CHEBI:58937"/>
    </ligand>
</feature>
<keyword evidence="8 13" id="KW-0786">Thiamine pyrophosphate</keyword>
<comment type="cofactor">
    <cofactor evidence="14">
        <name>Mg(2+)</name>
        <dbReference type="ChEBI" id="CHEBI:18420"/>
    </cofactor>
    <text evidence="14">Binds 1 Mg(2+) ion per subunit. Can also utilize other divalent metal cations, such as Ca(2+), Mn(2+) and Co(2+).</text>
</comment>
<feature type="domain" description="Transketolase-like pyrimidine-binding" evidence="16">
    <location>
        <begin position="354"/>
        <end position="525"/>
    </location>
</feature>
<dbReference type="InterPro" id="IPR005475">
    <property type="entry name" value="Transketolase-like_Pyr-bd"/>
</dbReference>
<feature type="binding site" evidence="14">
    <location>
        <position position="187"/>
    </location>
    <ligand>
        <name>Mg(2+)</name>
        <dbReference type="ChEBI" id="CHEBI:18420"/>
    </ligand>
</feature>
<keyword evidence="7 14" id="KW-0460">Magnesium</keyword>
<feature type="binding site" evidence="12">
    <location>
        <position position="520"/>
    </location>
    <ligand>
        <name>substrate</name>
    </ligand>
</feature>
<feature type="binding site" evidence="13">
    <location>
        <position position="66"/>
    </location>
    <ligand>
        <name>thiamine diphosphate</name>
        <dbReference type="ChEBI" id="CHEBI:58937"/>
    </ligand>
</feature>
<dbReference type="PROSITE" id="PS00801">
    <property type="entry name" value="TRANSKETOLASE_1"/>
    <property type="match status" value="1"/>
</dbReference>
<proteinExistence type="inferred from homology"/>
<comment type="caution">
    <text evidence="17">The sequence shown here is derived from an EMBL/GenBank/DDBJ whole genome shotgun (WGS) entry which is preliminary data.</text>
</comment>
<dbReference type="SUPFAM" id="SSF52922">
    <property type="entry name" value="TK C-terminal domain-like"/>
    <property type="match status" value="1"/>
</dbReference>
<dbReference type="SUPFAM" id="SSF52518">
    <property type="entry name" value="Thiamin diphosphate-binding fold (THDP-binding)"/>
    <property type="match status" value="2"/>
</dbReference>
<evidence type="ECO:0000256" key="3">
    <source>
        <dbReference type="ARBA" id="ARBA00007131"/>
    </source>
</evidence>
<comment type="cofactor">
    <cofactor evidence="2">
        <name>Co(2+)</name>
        <dbReference type="ChEBI" id="CHEBI:48828"/>
    </cofactor>
</comment>
<evidence type="ECO:0000256" key="14">
    <source>
        <dbReference type="PIRSR" id="PIRSR605478-4"/>
    </source>
</evidence>
<dbReference type="FunFam" id="3.40.50.970:FF:000003">
    <property type="entry name" value="Transketolase"/>
    <property type="match status" value="1"/>
</dbReference>
<dbReference type="InterPro" id="IPR005474">
    <property type="entry name" value="Transketolase_N"/>
</dbReference>
<accession>A0A368BZJ0</accession>
<feature type="binding site" evidence="14">
    <location>
        <position position="185"/>
    </location>
    <ligand>
        <name>Mg(2+)</name>
        <dbReference type="ChEBI" id="CHEBI:18420"/>
    </ligand>
</feature>
<reference evidence="17 18" key="1">
    <citation type="journal article" date="2018" name="Microbiome">
        <title>Fine metagenomic profile of the Mediterranean stratified and mixed water columns revealed by assembly and recruitment.</title>
        <authorList>
            <person name="Haro-Moreno J.M."/>
            <person name="Lopez-Perez M."/>
            <person name="De La Torre J.R."/>
            <person name="Picazo A."/>
            <person name="Camacho A."/>
            <person name="Rodriguez-Valera F."/>
        </authorList>
    </citation>
    <scope>NUCLEOTIDE SEQUENCE [LARGE SCALE GENOMIC DNA]</scope>
    <source>
        <strain evidence="17">MED-G82</strain>
    </source>
</reference>
<dbReference type="CDD" id="cd02012">
    <property type="entry name" value="TPP_TK"/>
    <property type="match status" value="1"/>
</dbReference>
<comment type="cofactor">
    <cofactor evidence="13">
        <name>thiamine diphosphate</name>
        <dbReference type="ChEBI" id="CHEBI:58937"/>
    </cofactor>
    <text evidence="13">Binds 1 thiamine pyrophosphate per subunit. During the reaction, the substrate forms a covalent intermediate with the cofactor.</text>
</comment>
<comment type="cofactor">
    <cofactor evidence="1">
        <name>Ca(2+)</name>
        <dbReference type="ChEBI" id="CHEBI:29108"/>
    </cofactor>
</comment>
<dbReference type="CDD" id="cd07033">
    <property type="entry name" value="TPP_PYR_DXS_TK_like"/>
    <property type="match status" value="1"/>
</dbReference>
<dbReference type="Pfam" id="PF00456">
    <property type="entry name" value="Transketolase_N"/>
    <property type="match status" value="1"/>
</dbReference>